<dbReference type="Proteomes" id="UP000198984">
    <property type="component" value="Unassembled WGS sequence"/>
</dbReference>
<dbReference type="EMBL" id="FOBB01000001">
    <property type="protein sequence ID" value="SEK82490.1"/>
    <property type="molecule type" value="Genomic_DNA"/>
</dbReference>
<evidence type="ECO:0000313" key="1">
    <source>
        <dbReference type="EMBL" id="SEK82490.1"/>
    </source>
</evidence>
<evidence type="ECO:0000313" key="2">
    <source>
        <dbReference type="Proteomes" id="UP000198984"/>
    </source>
</evidence>
<accession>A0A1H7K7N6</accession>
<keyword evidence="2" id="KW-1185">Reference proteome</keyword>
<protein>
    <recommendedName>
        <fullName evidence="3">DUF922 domain-containing protein</fullName>
    </recommendedName>
</protein>
<proteinExistence type="predicted"/>
<organism evidence="1 2">
    <name type="scientific">Chitinophaga rupis</name>
    <dbReference type="NCBI Taxonomy" id="573321"/>
    <lineage>
        <taxon>Bacteria</taxon>
        <taxon>Pseudomonadati</taxon>
        <taxon>Bacteroidota</taxon>
        <taxon>Chitinophagia</taxon>
        <taxon>Chitinophagales</taxon>
        <taxon>Chitinophagaceae</taxon>
        <taxon>Chitinophaga</taxon>
    </lineage>
</organism>
<dbReference type="OrthoDB" id="5431540at2"/>
<dbReference type="STRING" id="573321.SAMN04488505_101959"/>
<dbReference type="RefSeq" id="WP_089906972.1">
    <property type="nucleotide sequence ID" value="NZ_FOBB01000001.1"/>
</dbReference>
<sequence length="203" mass="23527">MLLPFWSILNALLPIAGSPAGPPAVQDTPVIKVVFTMDNRPDDPDSDTLFYPTRRLRWSDFRGIPSLSGNSGAIAFTSFSYEGSSRLQKDTLRITLNLQVFFIRSASWARAGVMDSYSLAHEQLHFDITWLVVQRFKQKLLHMELTKDDYDSMIQYEYLESFREMNRMQDAYDEETRHSINTTAQREWADRVARELEAFNTDK</sequence>
<gene>
    <name evidence="1" type="ORF">SAMN04488505_101959</name>
</gene>
<reference evidence="1 2" key="1">
    <citation type="submission" date="2016-10" db="EMBL/GenBank/DDBJ databases">
        <authorList>
            <person name="de Groot N.N."/>
        </authorList>
    </citation>
    <scope>NUCLEOTIDE SEQUENCE [LARGE SCALE GENOMIC DNA]</scope>
    <source>
        <strain evidence="1 2">DSM 21039</strain>
    </source>
</reference>
<name>A0A1H7K7N6_9BACT</name>
<evidence type="ECO:0008006" key="3">
    <source>
        <dbReference type="Google" id="ProtNLM"/>
    </source>
</evidence>
<dbReference type="AlphaFoldDB" id="A0A1H7K7N6"/>